<dbReference type="InterPro" id="IPR012795">
    <property type="entry name" value="tRNA_Ile_lys_synt_N"/>
</dbReference>
<evidence type="ECO:0000256" key="3">
    <source>
        <dbReference type="ARBA" id="ARBA00022598"/>
    </source>
</evidence>
<dbReference type="InterPro" id="IPR012796">
    <property type="entry name" value="Lysidine-tRNA-synth_C"/>
</dbReference>
<evidence type="ECO:0000256" key="8">
    <source>
        <dbReference type="HAMAP-Rule" id="MF_01161"/>
    </source>
</evidence>
<dbReference type="SUPFAM" id="SSF56037">
    <property type="entry name" value="PheT/TilS domain"/>
    <property type="match status" value="1"/>
</dbReference>
<reference evidence="11" key="1">
    <citation type="journal article" date="2019" name="Int. J. Syst. Evol. Microbiol.">
        <title>The Global Catalogue of Microorganisms (GCM) 10K type strain sequencing project: providing services to taxonomists for standard genome sequencing and annotation.</title>
        <authorList>
            <consortium name="The Broad Institute Genomics Platform"/>
            <consortium name="The Broad Institute Genome Sequencing Center for Infectious Disease"/>
            <person name="Wu L."/>
            <person name="Ma J."/>
        </authorList>
    </citation>
    <scope>NUCLEOTIDE SEQUENCE [LARGE SCALE GENOMIC DNA]</scope>
    <source>
        <strain evidence="11">KCTC 12847</strain>
    </source>
</reference>
<accession>A0ABV7LXD2</accession>
<keyword evidence="11" id="KW-1185">Reference proteome</keyword>
<dbReference type="HAMAP" id="MF_01161">
    <property type="entry name" value="tRNA_Ile_lys_synt"/>
    <property type="match status" value="1"/>
</dbReference>
<name>A0ABV7LXD2_9GAMM</name>
<evidence type="ECO:0000313" key="10">
    <source>
        <dbReference type="EMBL" id="MFC3290703.1"/>
    </source>
</evidence>
<comment type="subcellular location">
    <subcellularLocation>
        <location evidence="1 8">Cytoplasm</location>
    </subcellularLocation>
</comment>
<comment type="catalytic activity">
    <reaction evidence="7 8">
        <text>cytidine(34) in tRNA(Ile2) + L-lysine + ATP = lysidine(34) in tRNA(Ile2) + AMP + diphosphate + H(+)</text>
        <dbReference type="Rhea" id="RHEA:43744"/>
        <dbReference type="Rhea" id="RHEA-COMP:10625"/>
        <dbReference type="Rhea" id="RHEA-COMP:10670"/>
        <dbReference type="ChEBI" id="CHEBI:15378"/>
        <dbReference type="ChEBI" id="CHEBI:30616"/>
        <dbReference type="ChEBI" id="CHEBI:32551"/>
        <dbReference type="ChEBI" id="CHEBI:33019"/>
        <dbReference type="ChEBI" id="CHEBI:82748"/>
        <dbReference type="ChEBI" id="CHEBI:83665"/>
        <dbReference type="ChEBI" id="CHEBI:456215"/>
        <dbReference type="EC" id="6.3.4.19"/>
    </reaction>
</comment>
<evidence type="ECO:0000313" key="11">
    <source>
        <dbReference type="Proteomes" id="UP001595640"/>
    </source>
</evidence>
<organism evidence="10 11">
    <name type="scientific">Modicisalibacter luteus</name>
    <dbReference type="NCBI Taxonomy" id="453962"/>
    <lineage>
        <taxon>Bacteria</taxon>
        <taxon>Pseudomonadati</taxon>
        <taxon>Pseudomonadota</taxon>
        <taxon>Gammaproteobacteria</taxon>
        <taxon>Oceanospirillales</taxon>
        <taxon>Halomonadaceae</taxon>
        <taxon>Modicisalibacter</taxon>
    </lineage>
</organism>
<sequence length="425" mass="46481">MEHRHNTVSLHSAIDDALVAIPPGRPVWVALSGGLDSCLLLTLAVQAARRHPHPIYALHVNHGLQAAAADFERRCRVLCDRLGVPLYVERVRVDRQGRGMEAAAREARYAAFAQRVGVGDTLWLAQHADDQAETLLLAALRGSGVRGLAGMPAQRAWAGRYLVRPLLAFTRAELEREAKALGVVWADDPSNEDVAISRNYLRHDIIPRLAARWPEAPLSLARSATLASEADALLDDLAALDLEMAGGNADRLALDHIVSLSPSRQRLLIRYACQRLGLPTPPASRLATLLEQLSAREDARVNVDWVGGEARRWRGALYLQAPRVALPANWHADWTGQPGLQTPAGPVEVSLVPSDARPCRLRLTWRKGGEALRVAGRGRRDVKRLLQEAGIPPWQRDRQLLAWDGDTLVAVLGVAVAEGWEMVAG</sequence>
<dbReference type="InterPro" id="IPR015262">
    <property type="entry name" value="tRNA_Ile_lys_synt_subst-bd"/>
</dbReference>
<feature type="domain" description="Lysidine-tRNA(Ile) synthetase C-terminal" evidence="9">
    <location>
        <begin position="361"/>
        <end position="422"/>
    </location>
</feature>
<evidence type="ECO:0000256" key="2">
    <source>
        <dbReference type="ARBA" id="ARBA00022490"/>
    </source>
</evidence>
<dbReference type="RefSeq" id="WP_019019616.1">
    <property type="nucleotide sequence ID" value="NZ_BMXD01000008.1"/>
</dbReference>
<dbReference type="PANTHER" id="PTHR43033">
    <property type="entry name" value="TRNA(ILE)-LYSIDINE SYNTHASE-RELATED"/>
    <property type="match status" value="1"/>
</dbReference>
<proteinExistence type="inferred from homology"/>
<keyword evidence="6 8" id="KW-0067">ATP-binding</keyword>
<dbReference type="SUPFAM" id="SSF52402">
    <property type="entry name" value="Adenine nucleotide alpha hydrolases-like"/>
    <property type="match status" value="1"/>
</dbReference>
<feature type="binding site" evidence="8">
    <location>
        <begin position="32"/>
        <end position="37"/>
    </location>
    <ligand>
        <name>ATP</name>
        <dbReference type="ChEBI" id="CHEBI:30616"/>
    </ligand>
</feature>
<keyword evidence="3 8" id="KW-0436">Ligase</keyword>
<dbReference type="InterPro" id="IPR011063">
    <property type="entry name" value="TilS/TtcA_N"/>
</dbReference>
<dbReference type="Gene3D" id="1.20.59.20">
    <property type="match status" value="1"/>
</dbReference>
<dbReference type="CDD" id="cd01992">
    <property type="entry name" value="TilS_N"/>
    <property type="match status" value="1"/>
</dbReference>
<comment type="caution">
    <text evidence="10">The sequence shown here is derived from an EMBL/GenBank/DDBJ whole genome shotgun (WGS) entry which is preliminary data.</text>
</comment>
<gene>
    <name evidence="8 10" type="primary">tilS</name>
    <name evidence="10" type="ORF">ACFOEI_01305</name>
</gene>
<dbReference type="EMBL" id="JBHRUH010000003">
    <property type="protein sequence ID" value="MFC3290703.1"/>
    <property type="molecule type" value="Genomic_DNA"/>
</dbReference>
<evidence type="ECO:0000256" key="1">
    <source>
        <dbReference type="ARBA" id="ARBA00004496"/>
    </source>
</evidence>
<dbReference type="Proteomes" id="UP001595640">
    <property type="component" value="Unassembled WGS sequence"/>
</dbReference>
<keyword evidence="2 8" id="KW-0963">Cytoplasm</keyword>
<evidence type="ECO:0000256" key="7">
    <source>
        <dbReference type="ARBA" id="ARBA00048539"/>
    </source>
</evidence>
<dbReference type="NCBIfam" id="TIGR02432">
    <property type="entry name" value="lysidine_TilS_N"/>
    <property type="match status" value="1"/>
</dbReference>
<dbReference type="PANTHER" id="PTHR43033:SF1">
    <property type="entry name" value="TRNA(ILE)-LYSIDINE SYNTHASE-RELATED"/>
    <property type="match status" value="1"/>
</dbReference>
<evidence type="ECO:0000256" key="5">
    <source>
        <dbReference type="ARBA" id="ARBA00022741"/>
    </source>
</evidence>
<dbReference type="SUPFAM" id="SSF82829">
    <property type="entry name" value="MesJ substrate recognition domain-like"/>
    <property type="match status" value="1"/>
</dbReference>
<evidence type="ECO:0000256" key="4">
    <source>
        <dbReference type="ARBA" id="ARBA00022694"/>
    </source>
</evidence>
<dbReference type="EC" id="6.3.4.19" evidence="8"/>
<dbReference type="Pfam" id="PF01171">
    <property type="entry name" value="ATP_bind_3"/>
    <property type="match status" value="1"/>
</dbReference>
<comment type="domain">
    <text evidence="8">The N-terminal region contains the highly conserved SGGXDS motif, predicted to be a P-loop motif involved in ATP binding.</text>
</comment>
<comment type="function">
    <text evidence="8">Ligates lysine onto the cytidine present at position 34 of the AUA codon-specific tRNA(Ile) that contains the anticodon CAU, in an ATP-dependent manner. Cytidine is converted to lysidine, thus changing the amino acid specificity of the tRNA from methionine to isoleucine.</text>
</comment>
<dbReference type="InterPro" id="IPR012094">
    <property type="entry name" value="tRNA_Ile_lys_synt"/>
</dbReference>
<dbReference type="GO" id="GO:0032267">
    <property type="term" value="F:tRNA(Ile)-lysidine synthase activity"/>
    <property type="evidence" value="ECO:0007669"/>
    <property type="project" value="UniProtKB-EC"/>
</dbReference>
<keyword evidence="5 8" id="KW-0547">Nucleotide-binding</keyword>
<dbReference type="Gene3D" id="3.40.50.620">
    <property type="entry name" value="HUPs"/>
    <property type="match status" value="1"/>
</dbReference>
<keyword evidence="4 8" id="KW-0819">tRNA processing</keyword>
<evidence type="ECO:0000259" key="9">
    <source>
        <dbReference type="SMART" id="SM00977"/>
    </source>
</evidence>
<dbReference type="InterPro" id="IPR014729">
    <property type="entry name" value="Rossmann-like_a/b/a_fold"/>
</dbReference>
<dbReference type="Pfam" id="PF09179">
    <property type="entry name" value="TilS"/>
    <property type="match status" value="1"/>
</dbReference>
<evidence type="ECO:0000256" key="6">
    <source>
        <dbReference type="ARBA" id="ARBA00022840"/>
    </source>
</evidence>
<protein>
    <recommendedName>
        <fullName evidence="8">tRNA(Ile)-lysidine synthase</fullName>
        <ecNumber evidence="8">6.3.4.19</ecNumber>
    </recommendedName>
    <alternativeName>
        <fullName evidence="8">tRNA(Ile)-2-lysyl-cytidine synthase</fullName>
    </alternativeName>
    <alternativeName>
        <fullName evidence="8">tRNA(Ile)-lysidine synthetase</fullName>
    </alternativeName>
</protein>
<dbReference type="Pfam" id="PF11734">
    <property type="entry name" value="TilS_C"/>
    <property type="match status" value="1"/>
</dbReference>
<dbReference type="NCBIfam" id="TIGR02433">
    <property type="entry name" value="lysidine_TilS_C"/>
    <property type="match status" value="1"/>
</dbReference>
<comment type="similarity">
    <text evidence="8">Belongs to the tRNA(Ile)-lysidine synthase family.</text>
</comment>
<dbReference type="SMART" id="SM00977">
    <property type="entry name" value="TilS_C"/>
    <property type="match status" value="1"/>
</dbReference>